<evidence type="ECO:0000256" key="7">
    <source>
        <dbReference type="ARBA" id="ARBA00023136"/>
    </source>
</evidence>
<dbReference type="RefSeq" id="WP_281092514.1">
    <property type="nucleotide sequence ID" value="NZ_JARYZI010000001.1"/>
</dbReference>
<dbReference type="GO" id="GO:0016757">
    <property type="term" value="F:glycosyltransferase activity"/>
    <property type="evidence" value="ECO:0007669"/>
    <property type="project" value="UniProtKB-KW"/>
</dbReference>
<dbReference type="PANTHER" id="PTHR21015:SF22">
    <property type="entry name" value="GLYCOSYLTRANSFERASE"/>
    <property type="match status" value="1"/>
</dbReference>
<dbReference type="InterPro" id="IPR004276">
    <property type="entry name" value="GlycoTrans_28_N"/>
</dbReference>
<comment type="function">
    <text evidence="10">Cell wall formation. Catalyzes the transfer of a GlcNAc subunit on undecaprenyl-pyrophosphoryl-MurNAc-pentapeptide (lipid intermediate I) to form undecaprenyl-pyrophosphoryl-MurNAc-(pentapeptide)GlcNAc (lipid intermediate II).</text>
</comment>
<dbReference type="Pfam" id="PF03033">
    <property type="entry name" value="Glyco_transf_28"/>
    <property type="match status" value="1"/>
</dbReference>
<keyword evidence="2 10" id="KW-0132">Cell division</keyword>
<dbReference type="Gene3D" id="3.40.50.2000">
    <property type="entry name" value="Glycogen Phosphorylase B"/>
    <property type="match status" value="2"/>
</dbReference>
<evidence type="ECO:0000256" key="3">
    <source>
        <dbReference type="ARBA" id="ARBA00022676"/>
    </source>
</evidence>
<evidence type="ECO:0000259" key="11">
    <source>
        <dbReference type="Pfam" id="PF03033"/>
    </source>
</evidence>
<feature type="domain" description="Glycosyltransferase family 28 N-terminal" evidence="11">
    <location>
        <begin position="3"/>
        <end position="142"/>
    </location>
</feature>
<evidence type="ECO:0000256" key="2">
    <source>
        <dbReference type="ARBA" id="ARBA00022618"/>
    </source>
</evidence>
<dbReference type="EMBL" id="JARYZI010000001">
    <property type="protein sequence ID" value="MDH8676717.1"/>
    <property type="molecule type" value="Genomic_DNA"/>
</dbReference>
<evidence type="ECO:0000256" key="4">
    <source>
        <dbReference type="ARBA" id="ARBA00022679"/>
    </source>
</evidence>
<keyword evidence="7 10" id="KW-0472">Membrane</keyword>
<comment type="subcellular location">
    <subcellularLocation>
        <location evidence="10">Cell membrane</location>
        <topology evidence="10">Peripheral membrane protein</topology>
        <orientation evidence="10">Cytoplasmic side</orientation>
    </subcellularLocation>
</comment>
<evidence type="ECO:0000256" key="5">
    <source>
        <dbReference type="ARBA" id="ARBA00022960"/>
    </source>
</evidence>
<comment type="caution">
    <text evidence="13">The sequence shown here is derived from an EMBL/GenBank/DDBJ whole genome shotgun (WGS) entry which is preliminary data.</text>
</comment>
<gene>
    <name evidence="10 13" type="primary">murG</name>
    <name evidence="13" type="ORF">QE109_01090</name>
</gene>
<dbReference type="CDD" id="cd03785">
    <property type="entry name" value="GT28_MurG"/>
    <property type="match status" value="1"/>
</dbReference>
<feature type="binding site" evidence="10">
    <location>
        <position position="299"/>
    </location>
    <ligand>
        <name>UDP-N-acetyl-alpha-D-glucosamine</name>
        <dbReference type="ChEBI" id="CHEBI:57705"/>
    </ligand>
</feature>
<organism evidence="13 14">
    <name type="scientific">Fusibacter bizertensis</name>
    <dbReference type="NCBI Taxonomy" id="1488331"/>
    <lineage>
        <taxon>Bacteria</taxon>
        <taxon>Bacillati</taxon>
        <taxon>Bacillota</taxon>
        <taxon>Clostridia</taxon>
        <taxon>Eubacteriales</taxon>
        <taxon>Eubacteriales Family XII. Incertae Sedis</taxon>
        <taxon>Fusibacter</taxon>
    </lineage>
</organism>
<sequence>MRVLITGGGTGGHIYPAIAIAERLKKDFRPLELVYVGSKNGMEKDIVPKKGITYVGMDVAPLNKKLSRKTFKAIGTLFKGLWQANRLIKRFKPDVIIGTGGYVAGSLVMVGALRGVPSAIHEQNAYPGLTNRILSRFVDYIMVSFEDSKVHFKHPEKVIYTGMPILDTYFSTSREQSRTKLGIADEEMLIVTVGGSNGAMKLNQVMLSSYHQFSEIKNIKFIHQSGTRYYPYVMEDIKNGIYEVGDNVKILGYIKEMHVYLNAADLVISRAGASTINEIIASKAPSVIIPSPNVANNHQLLNAQLMDKYGMGVVIKEEDLNEELMVHTIQDFNKDPSKLNIMRQNCEKMDLSKTLDAISAVIRKLTD</sequence>
<dbReference type="HAMAP" id="MF_00033">
    <property type="entry name" value="MurG"/>
    <property type="match status" value="1"/>
</dbReference>
<keyword evidence="14" id="KW-1185">Reference proteome</keyword>
<feature type="domain" description="Glycosyl transferase family 28 C-terminal" evidence="12">
    <location>
        <begin position="190"/>
        <end position="346"/>
    </location>
</feature>
<keyword evidence="6 10" id="KW-0573">Peptidoglycan synthesis</keyword>
<dbReference type="NCBIfam" id="TIGR01133">
    <property type="entry name" value="murG"/>
    <property type="match status" value="1"/>
</dbReference>
<comment type="catalytic activity">
    <reaction evidence="10">
        <text>di-trans,octa-cis-undecaprenyl diphospho-N-acetyl-alpha-D-muramoyl-L-alanyl-D-glutamyl-meso-2,6-diaminopimeloyl-D-alanyl-D-alanine + UDP-N-acetyl-alpha-D-glucosamine = di-trans,octa-cis-undecaprenyl diphospho-[N-acetyl-alpha-D-glucosaminyl-(1-&gt;4)]-N-acetyl-alpha-D-muramoyl-L-alanyl-D-glutamyl-meso-2,6-diaminopimeloyl-D-alanyl-D-alanine + UDP + H(+)</text>
        <dbReference type="Rhea" id="RHEA:31227"/>
        <dbReference type="ChEBI" id="CHEBI:15378"/>
        <dbReference type="ChEBI" id="CHEBI:57705"/>
        <dbReference type="ChEBI" id="CHEBI:58223"/>
        <dbReference type="ChEBI" id="CHEBI:61387"/>
        <dbReference type="ChEBI" id="CHEBI:61388"/>
        <dbReference type="EC" id="2.4.1.227"/>
    </reaction>
</comment>
<accession>A0ABT6N8F5</accession>
<name>A0ABT6N8F5_9FIRM</name>
<keyword evidence="5 10" id="KW-0133">Cell shape</keyword>
<protein>
    <recommendedName>
        <fullName evidence="10">UDP-N-acetylglucosamine--N-acetylmuramyl-(pentapeptide) pyrophosphoryl-undecaprenol N-acetylglucosamine transferase</fullName>
        <ecNumber evidence="10">2.4.1.227</ecNumber>
    </recommendedName>
    <alternativeName>
        <fullName evidence="10">Undecaprenyl-PP-MurNAc-pentapeptide-UDPGlcNAc GlcNAc transferase</fullName>
    </alternativeName>
</protein>
<dbReference type="Proteomes" id="UP001158045">
    <property type="component" value="Unassembled WGS sequence"/>
</dbReference>
<evidence type="ECO:0000256" key="1">
    <source>
        <dbReference type="ARBA" id="ARBA00022475"/>
    </source>
</evidence>
<dbReference type="InterPro" id="IPR006009">
    <property type="entry name" value="GlcNAc_MurG"/>
</dbReference>
<keyword evidence="9 10" id="KW-0961">Cell wall biogenesis/degradation</keyword>
<evidence type="ECO:0000313" key="14">
    <source>
        <dbReference type="Proteomes" id="UP001158045"/>
    </source>
</evidence>
<dbReference type="PANTHER" id="PTHR21015">
    <property type="entry name" value="UDP-N-ACETYLGLUCOSAMINE--N-ACETYLMURAMYL-(PENTAPEPTIDE) PYROPHOSPHORYL-UNDECAPRENOL N-ACETYLGLUCOSAMINE TRANSFERASE 1"/>
    <property type="match status" value="1"/>
</dbReference>
<keyword evidence="8 10" id="KW-0131">Cell cycle</keyword>
<comment type="similarity">
    <text evidence="10">Belongs to the glycosyltransferase 28 family. MurG subfamily.</text>
</comment>
<evidence type="ECO:0000313" key="13">
    <source>
        <dbReference type="EMBL" id="MDH8676717.1"/>
    </source>
</evidence>
<comment type="caution">
    <text evidence="10">Lacks conserved residue(s) required for the propagation of feature annotation.</text>
</comment>
<dbReference type="InterPro" id="IPR007235">
    <property type="entry name" value="Glyco_trans_28_C"/>
</dbReference>
<evidence type="ECO:0000256" key="9">
    <source>
        <dbReference type="ARBA" id="ARBA00023316"/>
    </source>
</evidence>
<proteinExistence type="inferred from homology"/>
<reference evidence="13 14" key="1">
    <citation type="submission" date="2023-04" db="EMBL/GenBank/DDBJ databases">
        <title>Fusibacter bizertensis strain WBS, isolated from littoral bottom sediments of the Arctic seas - biochemical and genomic analysis.</title>
        <authorList>
            <person name="Brioukhanov A.L."/>
        </authorList>
    </citation>
    <scope>NUCLEOTIDE SEQUENCE [LARGE SCALE GENOMIC DNA]</scope>
    <source>
        <strain evidence="13 14">WBS</strain>
    </source>
</reference>
<feature type="binding site" evidence="10">
    <location>
        <position position="196"/>
    </location>
    <ligand>
        <name>UDP-N-acetyl-alpha-D-glucosamine</name>
        <dbReference type="ChEBI" id="CHEBI:57705"/>
    </ligand>
</feature>
<keyword evidence="3 10" id="KW-0328">Glycosyltransferase</keyword>
<feature type="binding site" evidence="10">
    <location>
        <position position="124"/>
    </location>
    <ligand>
        <name>UDP-N-acetyl-alpha-D-glucosamine</name>
        <dbReference type="ChEBI" id="CHEBI:57705"/>
    </ligand>
</feature>
<dbReference type="SUPFAM" id="SSF53756">
    <property type="entry name" value="UDP-Glycosyltransferase/glycogen phosphorylase"/>
    <property type="match status" value="1"/>
</dbReference>
<keyword evidence="1 10" id="KW-1003">Cell membrane</keyword>
<evidence type="ECO:0000256" key="10">
    <source>
        <dbReference type="HAMAP-Rule" id="MF_00033"/>
    </source>
</evidence>
<feature type="binding site" evidence="10">
    <location>
        <position position="254"/>
    </location>
    <ligand>
        <name>UDP-N-acetyl-alpha-D-glucosamine</name>
        <dbReference type="ChEBI" id="CHEBI:57705"/>
    </ligand>
</feature>
<evidence type="ECO:0000256" key="8">
    <source>
        <dbReference type="ARBA" id="ARBA00023306"/>
    </source>
</evidence>
<evidence type="ECO:0000256" key="6">
    <source>
        <dbReference type="ARBA" id="ARBA00022984"/>
    </source>
</evidence>
<dbReference type="EC" id="2.4.1.227" evidence="10"/>
<evidence type="ECO:0000259" key="12">
    <source>
        <dbReference type="Pfam" id="PF04101"/>
    </source>
</evidence>
<keyword evidence="4 10" id="KW-0808">Transferase</keyword>
<feature type="binding site" evidence="10">
    <location>
        <begin position="10"/>
        <end position="12"/>
    </location>
    <ligand>
        <name>UDP-N-acetyl-alpha-D-glucosamine</name>
        <dbReference type="ChEBI" id="CHEBI:57705"/>
    </ligand>
</feature>
<dbReference type="Pfam" id="PF04101">
    <property type="entry name" value="Glyco_tran_28_C"/>
    <property type="match status" value="1"/>
</dbReference>
<comment type="pathway">
    <text evidence="10">Cell wall biogenesis; peptidoglycan biosynthesis.</text>
</comment>